<keyword evidence="2" id="KW-0067">ATP-binding</keyword>
<proteinExistence type="predicted"/>
<accession>A0A2N9IDA9</accession>
<dbReference type="GO" id="GO:0005741">
    <property type="term" value="C:mitochondrial outer membrane"/>
    <property type="evidence" value="ECO:0007669"/>
    <property type="project" value="TreeGrafter"/>
</dbReference>
<evidence type="ECO:0000256" key="1">
    <source>
        <dbReference type="ARBA" id="ARBA00022741"/>
    </source>
</evidence>
<dbReference type="PANTHER" id="PTHR45644:SF83">
    <property type="entry name" value="P-LOOP CONTAINING NUCLEOSIDE TRIPHOSPHATE HYDROLASES SUPERFAMILY PROTEIN"/>
    <property type="match status" value="1"/>
</dbReference>
<evidence type="ECO:0000313" key="3">
    <source>
        <dbReference type="EMBL" id="SPD23866.1"/>
    </source>
</evidence>
<gene>
    <name evidence="3" type="ORF">FSB_LOCUS51748</name>
</gene>
<keyword evidence="1" id="KW-0547">Nucleotide-binding</keyword>
<dbReference type="InterPro" id="IPR051701">
    <property type="entry name" value="Mito_OM_Translocase_MSP1"/>
</dbReference>
<reference evidence="3" key="1">
    <citation type="submission" date="2018-02" db="EMBL/GenBank/DDBJ databases">
        <authorList>
            <person name="Cohen D.B."/>
            <person name="Kent A.D."/>
        </authorList>
    </citation>
    <scope>NUCLEOTIDE SEQUENCE</scope>
</reference>
<evidence type="ECO:0000256" key="2">
    <source>
        <dbReference type="ARBA" id="ARBA00022840"/>
    </source>
</evidence>
<dbReference type="PANTHER" id="PTHR45644">
    <property type="entry name" value="AAA ATPASE, PUTATIVE (AFU_ORTHOLOGUE AFUA_2G12920)-RELATED-RELATED"/>
    <property type="match status" value="1"/>
</dbReference>
<dbReference type="GO" id="GO:0005524">
    <property type="term" value="F:ATP binding"/>
    <property type="evidence" value="ECO:0007669"/>
    <property type="project" value="UniProtKB-KW"/>
</dbReference>
<sequence>MEQKHILLSALGVGVGVGVGLGLSSGQRVSKWVGGNWSPDEITAEQIEQELMRQVVDGKNSEVTFDEFPYYLSERTRVLLTSAAYVHLKHNDFSKHTRNLSPASRAILLSGPAELYQQMLAKALAHYFESKLLLLDVNDFSLKVTFYSFNLS</sequence>
<name>A0A2N9IDA9_FAGSY</name>
<dbReference type="EMBL" id="OIVN01005757">
    <property type="protein sequence ID" value="SPD23866.1"/>
    <property type="molecule type" value="Genomic_DNA"/>
</dbReference>
<dbReference type="AlphaFoldDB" id="A0A2N9IDA9"/>
<organism evidence="3">
    <name type="scientific">Fagus sylvatica</name>
    <name type="common">Beechnut</name>
    <dbReference type="NCBI Taxonomy" id="28930"/>
    <lineage>
        <taxon>Eukaryota</taxon>
        <taxon>Viridiplantae</taxon>
        <taxon>Streptophyta</taxon>
        <taxon>Embryophyta</taxon>
        <taxon>Tracheophyta</taxon>
        <taxon>Spermatophyta</taxon>
        <taxon>Magnoliopsida</taxon>
        <taxon>eudicotyledons</taxon>
        <taxon>Gunneridae</taxon>
        <taxon>Pentapetalae</taxon>
        <taxon>rosids</taxon>
        <taxon>fabids</taxon>
        <taxon>Fagales</taxon>
        <taxon>Fagaceae</taxon>
        <taxon>Fagus</taxon>
    </lineage>
</organism>
<protein>
    <submittedName>
        <fullName evidence="3">Uncharacterized protein</fullName>
    </submittedName>
</protein>